<evidence type="ECO:0000259" key="7">
    <source>
        <dbReference type="PROSITE" id="PS50076"/>
    </source>
</evidence>
<dbReference type="EMBL" id="JANQDX010000011">
    <property type="protein sequence ID" value="KAL0915735.1"/>
    <property type="molecule type" value="Genomic_DNA"/>
</dbReference>
<dbReference type="FunFam" id="1.10.287.110:FF:000001">
    <property type="entry name" value="Import inner membrane translocase subunit tim14"/>
    <property type="match status" value="1"/>
</dbReference>
<accession>A0ABD0USZ6</accession>
<dbReference type="PANTHER" id="PTHR12763:SF42">
    <property type="entry name" value="OS03G0776900 PROTEIN"/>
    <property type="match status" value="1"/>
</dbReference>
<proteinExistence type="predicted"/>
<dbReference type="Gene3D" id="1.10.287.110">
    <property type="entry name" value="DnaJ domain"/>
    <property type="match status" value="1"/>
</dbReference>
<evidence type="ECO:0000256" key="6">
    <source>
        <dbReference type="ARBA" id="ARBA00063640"/>
    </source>
</evidence>
<evidence type="ECO:0000256" key="3">
    <source>
        <dbReference type="ARBA" id="ARBA00023128"/>
    </source>
</evidence>
<organism evidence="8 9">
    <name type="scientific">Dendrobium thyrsiflorum</name>
    <name type="common">Pinecone-like raceme dendrobium</name>
    <name type="synonym">Orchid</name>
    <dbReference type="NCBI Taxonomy" id="117978"/>
    <lineage>
        <taxon>Eukaryota</taxon>
        <taxon>Viridiplantae</taxon>
        <taxon>Streptophyta</taxon>
        <taxon>Embryophyta</taxon>
        <taxon>Tracheophyta</taxon>
        <taxon>Spermatophyta</taxon>
        <taxon>Magnoliopsida</taxon>
        <taxon>Liliopsida</taxon>
        <taxon>Asparagales</taxon>
        <taxon>Orchidaceae</taxon>
        <taxon>Epidendroideae</taxon>
        <taxon>Malaxideae</taxon>
        <taxon>Dendrobiinae</taxon>
        <taxon>Dendrobium</taxon>
    </lineage>
</organism>
<reference evidence="8 9" key="1">
    <citation type="journal article" date="2024" name="Plant Biotechnol. J.">
        <title>Dendrobium thyrsiflorum genome and its molecular insights into genes involved in important horticultural traits.</title>
        <authorList>
            <person name="Chen B."/>
            <person name="Wang J.Y."/>
            <person name="Zheng P.J."/>
            <person name="Li K.L."/>
            <person name="Liang Y.M."/>
            <person name="Chen X.F."/>
            <person name="Zhang C."/>
            <person name="Zhao X."/>
            <person name="He X."/>
            <person name="Zhang G.Q."/>
            <person name="Liu Z.J."/>
            <person name="Xu Q."/>
        </authorList>
    </citation>
    <scope>NUCLEOTIDE SEQUENCE [LARGE SCALE GENOMIC DNA]</scope>
    <source>
        <strain evidence="8">GZMU011</strain>
    </source>
</reference>
<comment type="subcellular location">
    <subcellularLocation>
        <location evidence="1">Mitochondrion inner membrane</location>
    </subcellularLocation>
</comment>
<dbReference type="SMART" id="SM00271">
    <property type="entry name" value="DnaJ"/>
    <property type="match status" value="1"/>
</dbReference>
<evidence type="ECO:0000256" key="2">
    <source>
        <dbReference type="ARBA" id="ARBA00022792"/>
    </source>
</evidence>
<evidence type="ECO:0000313" key="9">
    <source>
        <dbReference type="Proteomes" id="UP001552299"/>
    </source>
</evidence>
<evidence type="ECO:0000313" key="8">
    <source>
        <dbReference type="EMBL" id="KAL0915735.1"/>
    </source>
</evidence>
<comment type="function">
    <text evidence="5">Component of the PAM complex, a complex required for the translocation of transit peptide-containing proteins from the inner membrane into the mitochondrial matrix in an ATP-dependent manner.</text>
</comment>
<keyword evidence="4" id="KW-0472">Membrane</keyword>
<dbReference type="InterPro" id="IPR001623">
    <property type="entry name" value="DnaJ_domain"/>
</dbReference>
<dbReference type="InterPro" id="IPR036869">
    <property type="entry name" value="J_dom_sf"/>
</dbReference>
<name>A0ABD0USZ6_DENTH</name>
<dbReference type="PANTHER" id="PTHR12763">
    <property type="match status" value="1"/>
</dbReference>
<evidence type="ECO:0000256" key="1">
    <source>
        <dbReference type="ARBA" id="ARBA00004273"/>
    </source>
</evidence>
<evidence type="ECO:0000256" key="5">
    <source>
        <dbReference type="ARBA" id="ARBA00059031"/>
    </source>
</evidence>
<keyword evidence="2" id="KW-0999">Mitochondrion inner membrane</keyword>
<gene>
    <name evidence="8" type="ORF">M5K25_013189</name>
</gene>
<dbReference type="AlphaFoldDB" id="A0ABD0USZ6"/>
<feature type="domain" description="J" evidence="7">
    <location>
        <begin position="54"/>
        <end position="113"/>
    </location>
</feature>
<keyword evidence="9" id="KW-1185">Reference proteome</keyword>
<dbReference type="Proteomes" id="UP001552299">
    <property type="component" value="Unassembled WGS sequence"/>
</dbReference>
<comment type="subunit">
    <text evidence="6">Probable component of the PAM complex at least composed of a mitochondrial HSP70 protein, TIMM44 and TIMM14. The complex interacts with the TIMM23 component of the TIM17:23 complex.</text>
</comment>
<dbReference type="GO" id="GO:0005743">
    <property type="term" value="C:mitochondrial inner membrane"/>
    <property type="evidence" value="ECO:0007669"/>
    <property type="project" value="UniProtKB-SubCell"/>
</dbReference>
<dbReference type="CDD" id="cd06257">
    <property type="entry name" value="DnaJ"/>
    <property type="match status" value="1"/>
</dbReference>
<protein>
    <recommendedName>
        <fullName evidence="7">J domain-containing protein</fullName>
    </recommendedName>
</protein>
<sequence length="113" mass="12184">MASTPLVAGIAVAAAALGSRSLIQAWQAFKARPVIPRARRFYPGGFQHEMTRREAALILGVREHAAIEKIREAHRKVMVANHPDAGGSHYLASKINEAKDLLTGKTKASPSAF</sequence>
<keyword evidence="3" id="KW-0496">Mitochondrion</keyword>
<comment type="caution">
    <text evidence="8">The sequence shown here is derived from an EMBL/GenBank/DDBJ whole genome shotgun (WGS) entry which is preliminary data.</text>
</comment>
<evidence type="ECO:0000256" key="4">
    <source>
        <dbReference type="ARBA" id="ARBA00023136"/>
    </source>
</evidence>
<dbReference type="PROSITE" id="PS50076">
    <property type="entry name" value="DNAJ_2"/>
    <property type="match status" value="1"/>
</dbReference>
<dbReference type="SUPFAM" id="SSF46565">
    <property type="entry name" value="Chaperone J-domain"/>
    <property type="match status" value="1"/>
</dbReference>
<dbReference type="GO" id="GO:0005783">
    <property type="term" value="C:endoplasmic reticulum"/>
    <property type="evidence" value="ECO:0007669"/>
    <property type="project" value="UniProtKB-ARBA"/>
</dbReference>